<name>A0A9X3RZ81_9ACTN</name>
<dbReference type="Gene3D" id="3.40.190.10">
    <property type="entry name" value="Periplasmic binding protein-like II"/>
    <property type="match status" value="2"/>
</dbReference>
<keyword evidence="7" id="KW-1185">Reference proteome</keyword>
<sequence>METAAVTGRELEAGVTGSVRLGIASGPRWRHVWALLRRFTRERPGVEVSMVEAYGGTLWHELRERRLDAVVAPAGHGSPDLKALELGSEGWVALIGSGHRLAAAGPIAATDLDGERIAVTGHRDDAALDAAVTQLLADLDVVAAHTRGLPGPPLYAAVAENEVIALTTMPDDVPPGVIARTLHPRRTLDFELLWRNEAPSAAVAALISAAARPTRMSVRSLAAVA</sequence>
<reference evidence="6" key="1">
    <citation type="submission" date="2022-10" db="EMBL/GenBank/DDBJ databases">
        <title>The WGS of Solirubrobacter ginsenosidimutans DSM 21036.</title>
        <authorList>
            <person name="Jiang Z."/>
        </authorList>
    </citation>
    <scope>NUCLEOTIDE SEQUENCE</scope>
    <source>
        <strain evidence="6">DSM 21036</strain>
    </source>
</reference>
<dbReference type="PANTHER" id="PTHR30346:SF0">
    <property type="entry name" value="HCA OPERON TRANSCRIPTIONAL ACTIVATOR HCAR"/>
    <property type="match status" value="1"/>
</dbReference>
<keyword evidence="4" id="KW-0804">Transcription</keyword>
<evidence type="ECO:0000256" key="2">
    <source>
        <dbReference type="ARBA" id="ARBA00023015"/>
    </source>
</evidence>
<dbReference type="GO" id="GO:0003677">
    <property type="term" value="F:DNA binding"/>
    <property type="evidence" value="ECO:0007669"/>
    <property type="project" value="UniProtKB-KW"/>
</dbReference>
<proteinExistence type="inferred from homology"/>
<keyword evidence="3" id="KW-0238">DNA-binding</keyword>
<comment type="caution">
    <text evidence="6">The sequence shown here is derived from an EMBL/GenBank/DDBJ whole genome shotgun (WGS) entry which is preliminary data.</text>
</comment>
<evidence type="ECO:0000259" key="5">
    <source>
        <dbReference type="Pfam" id="PF03466"/>
    </source>
</evidence>
<dbReference type="GO" id="GO:0032993">
    <property type="term" value="C:protein-DNA complex"/>
    <property type="evidence" value="ECO:0007669"/>
    <property type="project" value="TreeGrafter"/>
</dbReference>
<organism evidence="6 7">
    <name type="scientific">Solirubrobacter ginsenosidimutans</name>
    <dbReference type="NCBI Taxonomy" id="490573"/>
    <lineage>
        <taxon>Bacteria</taxon>
        <taxon>Bacillati</taxon>
        <taxon>Actinomycetota</taxon>
        <taxon>Thermoleophilia</taxon>
        <taxon>Solirubrobacterales</taxon>
        <taxon>Solirubrobacteraceae</taxon>
        <taxon>Solirubrobacter</taxon>
    </lineage>
</organism>
<dbReference type="Proteomes" id="UP001149140">
    <property type="component" value="Unassembled WGS sequence"/>
</dbReference>
<keyword evidence="2" id="KW-0805">Transcription regulation</keyword>
<evidence type="ECO:0000313" key="6">
    <source>
        <dbReference type="EMBL" id="MDA0159884.1"/>
    </source>
</evidence>
<comment type="similarity">
    <text evidence="1">Belongs to the LysR transcriptional regulatory family.</text>
</comment>
<evidence type="ECO:0000256" key="3">
    <source>
        <dbReference type="ARBA" id="ARBA00023125"/>
    </source>
</evidence>
<dbReference type="PANTHER" id="PTHR30346">
    <property type="entry name" value="TRANSCRIPTIONAL DUAL REGULATOR HCAR-RELATED"/>
    <property type="match status" value="1"/>
</dbReference>
<evidence type="ECO:0000313" key="7">
    <source>
        <dbReference type="Proteomes" id="UP001149140"/>
    </source>
</evidence>
<protein>
    <submittedName>
        <fullName evidence="6">LysR substrate-binding domain-containing protein</fullName>
    </submittedName>
</protein>
<evidence type="ECO:0000256" key="4">
    <source>
        <dbReference type="ARBA" id="ARBA00023163"/>
    </source>
</evidence>
<dbReference type="SUPFAM" id="SSF53850">
    <property type="entry name" value="Periplasmic binding protein-like II"/>
    <property type="match status" value="1"/>
</dbReference>
<evidence type="ECO:0000256" key="1">
    <source>
        <dbReference type="ARBA" id="ARBA00009437"/>
    </source>
</evidence>
<dbReference type="AlphaFoldDB" id="A0A9X3RZ81"/>
<dbReference type="GO" id="GO:0003700">
    <property type="term" value="F:DNA-binding transcription factor activity"/>
    <property type="evidence" value="ECO:0007669"/>
    <property type="project" value="TreeGrafter"/>
</dbReference>
<dbReference type="Pfam" id="PF03466">
    <property type="entry name" value="LysR_substrate"/>
    <property type="match status" value="1"/>
</dbReference>
<accession>A0A9X3RZ81</accession>
<dbReference type="EMBL" id="JAPDOD010000003">
    <property type="protein sequence ID" value="MDA0159884.1"/>
    <property type="molecule type" value="Genomic_DNA"/>
</dbReference>
<dbReference type="InterPro" id="IPR005119">
    <property type="entry name" value="LysR_subst-bd"/>
</dbReference>
<gene>
    <name evidence="6" type="ORF">OM076_06400</name>
</gene>
<feature type="domain" description="LysR substrate-binding" evidence="5">
    <location>
        <begin position="14"/>
        <end position="210"/>
    </location>
</feature>